<gene>
    <name evidence="1" type="ORF">NEICINOT_04894</name>
</gene>
<evidence type="ECO:0000313" key="2">
    <source>
        <dbReference type="Proteomes" id="UP000003294"/>
    </source>
</evidence>
<accession>D0W5D9</accession>
<sequence>MNFYETVKPHKGLKENIPSEVLKTYFLNLSCGKRSIFICGR</sequence>
<dbReference type="Proteomes" id="UP000003294">
    <property type="component" value="Unassembled WGS sequence"/>
</dbReference>
<organism evidence="1 2">
    <name type="scientific">Neisseria cinerea ATCC 14685</name>
    <dbReference type="NCBI Taxonomy" id="546262"/>
    <lineage>
        <taxon>Bacteria</taxon>
        <taxon>Pseudomonadati</taxon>
        <taxon>Pseudomonadota</taxon>
        <taxon>Betaproteobacteria</taxon>
        <taxon>Neisseriales</taxon>
        <taxon>Neisseriaceae</taxon>
        <taxon>Neisseria</taxon>
    </lineage>
</organism>
<proteinExistence type="predicted"/>
<name>D0W5D9_NEICI</name>
<evidence type="ECO:0000313" key="1">
    <source>
        <dbReference type="EMBL" id="EEZ70960.1"/>
    </source>
</evidence>
<dbReference type="EMBL" id="ACDY02000014">
    <property type="protein sequence ID" value="EEZ70960.1"/>
    <property type="molecule type" value="Genomic_DNA"/>
</dbReference>
<protein>
    <submittedName>
        <fullName evidence="1">Uncharacterized protein</fullName>
    </submittedName>
</protein>
<dbReference type="AlphaFoldDB" id="D0W5D9"/>
<comment type="caution">
    <text evidence="1">The sequence shown here is derived from an EMBL/GenBank/DDBJ whole genome shotgun (WGS) entry which is preliminary data.</text>
</comment>
<reference evidence="1 2" key="1">
    <citation type="submission" date="2009-10" db="EMBL/GenBank/DDBJ databases">
        <authorList>
            <person name="Weinstock G."/>
            <person name="Sodergren E."/>
            <person name="Clifton S."/>
            <person name="Fulton L."/>
            <person name="Fulton B."/>
            <person name="Courtney L."/>
            <person name="Fronick C."/>
            <person name="Harrison M."/>
            <person name="Strong C."/>
            <person name="Farmer C."/>
            <person name="Delahaunty K."/>
            <person name="Markovic C."/>
            <person name="Hall O."/>
            <person name="Minx P."/>
            <person name="Tomlinson C."/>
            <person name="Mitreva M."/>
            <person name="Nelson J."/>
            <person name="Hou S."/>
            <person name="Wollam A."/>
            <person name="Pepin K.H."/>
            <person name="Johnson M."/>
            <person name="Bhonagiri V."/>
            <person name="Nash W.E."/>
            <person name="Warren W."/>
            <person name="Chinwalla A."/>
            <person name="Mardis E.R."/>
            <person name="Wilson R.K."/>
        </authorList>
    </citation>
    <scope>NUCLEOTIDE SEQUENCE [LARGE SCALE GENOMIC DNA]</scope>
    <source>
        <strain evidence="1 2">ATCC 14685</strain>
    </source>
</reference>